<evidence type="ECO:0000313" key="2">
    <source>
        <dbReference type="Proteomes" id="UP000092445"/>
    </source>
</evidence>
<accession>A0A1A9Z2K2</accession>
<protein>
    <submittedName>
        <fullName evidence="1">Uncharacterized protein</fullName>
    </submittedName>
</protein>
<reference evidence="1" key="2">
    <citation type="submission" date="2020-05" db="UniProtKB">
        <authorList>
            <consortium name="EnsemblMetazoa"/>
        </authorList>
    </citation>
    <scope>IDENTIFICATION</scope>
    <source>
        <strain evidence="1">IAEA</strain>
    </source>
</reference>
<dbReference type="STRING" id="7398.A0A1A9Z2K2"/>
<keyword evidence="2" id="KW-1185">Reference proteome</keyword>
<evidence type="ECO:0000313" key="1">
    <source>
        <dbReference type="EnsemblMetazoa" id="GPAI001787-PA"/>
    </source>
</evidence>
<organism evidence="1 2">
    <name type="scientific">Glossina pallidipes</name>
    <name type="common">Tsetse fly</name>
    <dbReference type="NCBI Taxonomy" id="7398"/>
    <lineage>
        <taxon>Eukaryota</taxon>
        <taxon>Metazoa</taxon>
        <taxon>Ecdysozoa</taxon>
        <taxon>Arthropoda</taxon>
        <taxon>Hexapoda</taxon>
        <taxon>Insecta</taxon>
        <taxon>Pterygota</taxon>
        <taxon>Neoptera</taxon>
        <taxon>Endopterygota</taxon>
        <taxon>Diptera</taxon>
        <taxon>Brachycera</taxon>
        <taxon>Muscomorpha</taxon>
        <taxon>Hippoboscoidea</taxon>
        <taxon>Glossinidae</taxon>
        <taxon>Glossina</taxon>
    </lineage>
</organism>
<sequence length="229" mass="26444">MANIPNEMFSKFLFKYPKLWGDVAAKELAAKLTQKLGYRVTMNDVRYKIKLIKSDLRELDKSKETKRNRLDAFLRYALRLGVRNAADRITQQLISDGTMKINVRRSSEDFRGFEETNRENDSRVPNLDKLIGETIDEKTMELIDKYIDDYTEETVKDHFNEMIDHRIKEIVTATFGGTMREQTTTSQSPANIDINKGDYLDIYDDGPSTSAAAALRLAVQHRTTHLQQK</sequence>
<proteinExistence type="predicted"/>
<dbReference type="AlphaFoldDB" id="A0A1A9Z2K2"/>
<name>A0A1A9Z2K2_GLOPL</name>
<dbReference type="Proteomes" id="UP000092445">
    <property type="component" value="Unassembled WGS sequence"/>
</dbReference>
<dbReference type="VEuPathDB" id="VectorBase:GPAI001787"/>
<dbReference type="EnsemblMetazoa" id="GPAI001787-RA">
    <property type="protein sequence ID" value="GPAI001787-PA"/>
    <property type="gene ID" value="GPAI001787"/>
</dbReference>
<reference evidence="2" key="1">
    <citation type="submission" date="2014-03" db="EMBL/GenBank/DDBJ databases">
        <authorList>
            <person name="Aksoy S."/>
            <person name="Warren W."/>
            <person name="Wilson R.K."/>
        </authorList>
    </citation>
    <scope>NUCLEOTIDE SEQUENCE [LARGE SCALE GENOMIC DNA]</scope>
    <source>
        <strain evidence="2">IAEA</strain>
    </source>
</reference>